<dbReference type="InterPro" id="IPR036770">
    <property type="entry name" value="Ankyrin_rpt-contain_sf"/>
</dbReference>
<protein>
    <recommendedName>
        <fullName evidence="7">Ankyrin repeat protein</fullName>
    </recommendedName>
</protein>
<dbReference type="SMART" id="SM00248">
    <property type="entry name" value="ANK"/>
    <property type="match status" value="3"/>
</dbReference>
<dbReference type="EMBL" id="MU853364">
    <property type="protein sequence ID" value="KAK4108270.1"/>
    <property type="molecule type" value="Genomic_DNA"/>
</dbReference>
<keyword evidence="1" id="KW-0677">Repeat</keyword>
<dbReference type="PANTHER" id="PTHR24171">
    <property type="entry name" value="ANKYRIN REPEAT DOMAIN-CONTAINING PROTEIN 39-RELATED"/>
    <property type="match status" value="1"/>
</dbReference>
<reference evidence="5" key="1">
    <citation type="journal article" date="2023" name="Mol. Phylogenet. Evol.">
        <title>Genome-scale phylogeny and comparative genomics of the fungal order Sordariales.</title>
        <authorList>
            <person name="Hensen N."/>
            <person name="Bonometti L."/>
            <person name="Westerberg I."/>
            <person name="Brannstrom I.O."/>
            <person name="Guillou S."/>
            <person name="Cros-Aarteil S."/>
            <person name="Calhoun S."/>
            <person name="Haridas S."/>
            <person name="Kuo A."/>
            <person name="Mondo S."/>
            <person name="Pangilinan J."/>
            <person name="Riley R."/>
            <person name="LaButti K."/>
            <person name="Andreopoulos B."/>
            <person name="Lipzen A."/>
            <person name="Chen C."/>
            <person name="Yan M."/>
            <person name="Daum C."/>
            <person name="Ng V."/>
            <person name="Clum A."/>
            <person name="Steindorff A."/>
            <person name="Ohm R.A."/>
            <person name="Martin F."/>
            <person name="Silar P."/>
            <person name="Natvig D.O."/>
            <person name="Lalanne C."/>
            <person name="Gautier V."/>
            <person name="Ament-Velasquez S.L."/>
            <person name="Kruys A."/>
            <person name="Hutchinson M.I."/>
            <person name="Powell A.J."/>
            <person name="Barry K."/>
            <person name="Miller A.N."/>
            <person name="Grigoriev I.V."/>
            <person name="Debuchy R."/>
            <person name="Gladieux P."/>
            <person name="Hiltunen Thoren M."/>
            <person name="Johannesson H."/>
        </authorList>
    </citation>
    <scope>NUCLEOTIDE SEQUENCE</scope>
    <source>
        <strain evidence="5">CBS 508.74</strain>
    </source>
</reference>
<evidence type="ECO:0008006" key="7">
    <source>
        <dbReference type="Google" id="ProtNLM"/>
    </source>
</evidence>
<dbReference type="AlphaFoldDB" id="A0AAN6QDK7"/>
<keyword evidence="2 3" id="KW-0040">ANK repeat</keyword>
<comment type="caution">
    <text evidence="5">The sequence shown here is derived from an EMBL/GenBank/DDBJ whole genome shotgun (WGS) entry which is preliminary data.</text>
</comment>
<dbReference type="Gene3D" id="1.25.40.20">
    <property type="entry name" value="Ankyrin repeat-containing domain"/>
    <property type="match status" value="1"/>
</dbReference>
<dbReference type="InterPro" id="IPR002110">
    <property type="entry name" value="Ankyrin_rpt"/>
</dbReference>
<dbReference type="GeneID" id="89943039"/>
<dbReference type="PROSITE" id="PS50088">
    <property type="entry name" value="ANK_REPEAT"/>
    <property type="match status" value="2"/>
</dbReference>
<feature type="repeat" description="ANK" evidence="3">
    <location>
        <begin position="320"/>
        <end position="352"/>
    </location>
</feature>
<name>A0AAN6QDK7_9PEZI</name>
<dbReference type="RefSeq" id="XP_064665840.1">
    <property type="nucleotide sequence ID" value="XM_064818913.1"/>
</dbReference>
<evidence type="ECO:0000256" key="1">
    <source>
        <dbReference type="ARBA" id="ARBA00022737"/>
    </source>
</evidence>
<evidence type="ECO:0000256" key="2">
    <source>
        <dbReference type="ARBA" id="ARBA00023043"/>
    </source>
</evidence>
<feature type="region of interest" description="Disordered" evidence="4">
    <location>
        <begin position="214"/>
        <end position="260"/>
    </location>
</feature>
<evidence type="ECO:0000256" key="4">
    <source>
        <dbReference type="SAM" id="MobiDB-lite"/>
    </source>
</evidence>
<keyword evidence="6" id="KW-1185">Reference proteome</keyword>
<gene>
    <name evidence="5" type="ORF">N656DRAFT_839830</name>
</gene>
<evidence type="ECO:0000256" key="3">
    <source>
        <dbReference type="PROSITE-ProRule" id="PRU00023"/>
    </source>
</evidence>
<dbReference type="SUPFAM" id="SSF48403">
    <property type="entry name" value="Ankyrin repeat"/>
    <property type="match status" value="1"/>
</dbReference>
<evidence type="ECO:0000313" key="5">
    <source>
        <dbReference type="EMBL" id="KAK4108270.1"/>
    </source>
</evidence>
<feature type="repeat" description="ANK" evidence="3">
    <location>
        <begin position="353"/>
        <end position="385"/>
    </location>
</feature>
<dbReference type="Pfam" id="PF12796">
    <property type="entry name" value="Ank_2"/>
    <property type="match status" value="1"/>
</dbReference>
<sequence>MSLGIGVGDIIKLSECAWGLYKAYKESSADFAQLTADVLSLHAILTEISEFLSENGDQLDTSRLNRLAMVTGPCEKVLKDMEALYLKYDSLGTQQQRTWDRLKYGLKDLSELRRRLITSVTNLTAWFSIVLARTTRLEKKLDKFISEVRGGLREKSVASAPDAAQAIESPDVWFELRRELEDVGISPAVLEEKKDYILGWLKQVLSDGGLDETCNDAAPKLPPYSLEPPTSDMTHPSFGEQDASSLHVGNGNHVSSGLPLTTANDAFEEELKRQHLEWPLDAKGSGDHKQGTSFPDRVAIPSIKIRRRTDPVVMIKKLFKNNTDIIEAASDGDLERVAKLISLGMDVNARERWGWSALSMCGYGGHREIARILLDHGADLDNVDVDGDTPGSLAAQRGHTELVIMFDEEREARDRRVREMG</sequence>
<accession>A0AAN6QDK7</accession>
<dbReference type="PROSITE" id="PS50297">
    <property type="entry name" value="ANK_REP_REGION"/>
    <property type="match status" value="1"/>
</dbReference>
<proteinExistence type="predicted"/>
<reference evidence="5" key="2">
    <citation type="submission" date="2023-05" db="EMBL/GenBank/DDBJ databases">
        <authorList>
            <consortium name="Lawrence Berkeley National Laboratory"/>
            <person name="Steindorff A."/>
            <person name="Hensen N."/>
            <person name="Bonometti L."/>
            <person name="Westerberg I."/>
            <person name="Brannstrom I.O."/>
            <person name="Guillou S."/>
            <person name="Cros-Aarteil S."/>
            <person name="Calhoun S."/>
            <person name="Haridas S."/>
            <person name="Kuo A."/>
            <person name="Mondo S."/>
            <person name="Pangilinan J."/>
            <person name="Riley R."/>
            <person name="Labutti K."/>
            <person name="Andreopoulos B."/>
            <person name="Lipzen A."/>
            <person name="Chen C."/>
            <person name="Yanf M."/>
            <person name="Daum C."/>
            <person name="Ng V."/>
            <person name="Clum A."/>
            <person name="Ohm R."/>
            <person name="Martin F."/>
            <person name="Silar P."/>
            <person name="Natvig D."/>
            <person name="Lalanne C."/>
            <person name="Gautier V."/>
            <person name="Ament-Velasquez S.L."/>
            <person name="Kruys A."/>
            <person name="Hutchinson M.I."/>
            <person name="Powell A.J."/>
            <person name="Barry K."/>
            <person name="Miller A.N."/>
            <person name="Grigoriev I.V."/>
            <person name="Debuchy R."/>
            <person name="Gladieux P."/>
            <person name="Thoren M.H."/>
            <person name="Johannesson H."/>
        </authorList>
    </citation>
    <scope>NUCLEOTIDE SEQUENCE</scope>
    <source>
        <strain evidence="5">CBS 508.74</strain>
    </source>
</reference>
<organism evidence="5 6">
    <name type="scientific">Canariomyces notabilis</name>
    <dbReference type="NCBI Taxonomy" id="2074819"/>
    <lineage>
        <taxon>Eukaryota</taxon>
        <taxon>Fungi</taxon>
        <taxon>Dikarya</taxon>
        <taxon>Ascomycota</taxon>
        <taxon>Pezizomycotina</taxon>
        <taxon>Sordariomycetes</taxon>
        <taxon>Sordariomycetidae</taxon>
        <taxon>Sordariales</taxon>
        <taxon>Chaetomiaceae</taxon>
        <taxon>Canariomyces</taxon>
    </lineage>
</organism>
<dbReference type="Proteomes" id="UP001302812">
    <property type="component" value="Unassembled WGS sequence"/>
</dbReference>
<evidence type="ECO:0000313" key="6">
    <source>
        <dbReference type="Proteomes" id="UP001302812"/>
    </source>
</evidence>